<organism evidence="9 10">
    <name type="scientific">Hypsibius exemplaris</name>
    <name type="common">Freshwater tardigrade</name>
    <dbReference type="NCBI Taxonomy" id="2072580"/>
    <lineage>
        <taxon>Eukaryota</taxon>
        <taxon>Metazoa</taxon>
        <taxon>Ecdysozoa</taxon>
        <taxon>Tardigrada</taxon>
        <taxon>Eutardigrada</taxon>
        <taxon>Parachela</taxon>
        <taxon>Hypsibioidea</taxon>
        <taxon>Hypsibiidae</taxon>
        <taxon>Hypsibius</taxon>
    </lineage>
</organism>
<evidence type="ECO:0000256" key="5">
    <source>
        <dbReference type="ARBA" id="ARBA00023136"/>
    </source>
</evidence>
<evidence type="ECO:0000256" key="6">
    <source>
        <dbReference type="ARBA" id="ARBA00023170"/>
    </source>
</evidence>
<dbReference type="AlphaFoldDB" id="A0A9X6NQP6"/>
<keyword evidence="5 8" id="KW-0472">Membrane</keyword>
<sequence>MALQPVQVVIGQLRKCNFAVEDLKWGLSTDDFYAFIQATFGDNTNNAIGIARIAITMDRMREIDFIYPSASYHYVIAVCEKDLPSAGDGTFFIALFAGVPVIATFAVIALTFVVLAGLITYSKVVIKQLSTSSSMSSGISALTHSLFRLYTIAFGQDGVAFSRSTPRSLYGLYIVWFFMVTVVGAVIYSLLPSYLTVSTAQLPFTDLQSFQRSGYDLVGPPLAFKILNESSDPVKQTLANEIQVIPLSEEKFYDCAERNEPLHGKYLQKTAFVNVAGFSHFSPRCQTSVIAVSHLAHIFIATFFTTKRSHLRDNFTREYLVLQEHGLVQHLDTLQYFNNIRKAGFTFQQAQRCQTNAFVSTSTVSRKSIGWRTLAFGFWFCAASAGVSVYVLVIERMVYSLRNS</sequence>
<evidence type="ECO:0000256" key="7">
    <source>
        <dbReference type="ARBA" id="ARBA00023180"/>
    </source>
</evidence>
<keyword evidence="3 8" id="KW-0812">Transmembrane</keyword>
<gene>
    <name evidence="9" type="ORF">BV898_18818</name>
</gene>
<keyword evidence="10" id="KW-1185">Reference proteome</keyword>
<dbReference type="EMBL" id="MTYJ01000403">
    <property type="protein sequence ID" value="OWA54414.1"/>
    <property type="molecule type" value="Genomic_DNA"/>
</dbReference>
<evidence type="ECO:0000256" key="2">
    <source>
        <dbReference type="ARBA" id="ARBA00022475"/>
    </source>
</evidence>
<dbReference type="PANTHER" id="PTHR42643:SF24">
    <property type="entry name" value="IONOTROPIC RECEPTOR 60A"/>
    <property type="match status" value="1"/>
</dbReference>
<evidence type="ECO:0000256" key="4">
    <source>
        <dbReference type="ARBA" id="ARBA00022989"/>
    </source>
</evidence>
<evidence type="ECO:0000313" key="9">
    <source>
        <dbReference type="EMBL" id="OWA54414.1"/>
    </source>
</evidence>
<evidence type="ECO:0000256" key="3">
    <source>
        <dbReference type="ARBA" id="ARBA00022692"/>
    </source>
</evidence>
<proteinExistence type="predicted"/>
<feature type="transmembrane region" description="Helical" evidence="8">
    <location>
        <begin position="374"/>
        <end position="394"/>
    </location>
</feature>
<evidence type="ECO:0000313" key="10">
    <source>
        <dbReference type="Proteomes" id="UP000192578"/>
    </source>
</evidence>
<accession>A0A9X6NQP6</accession>
<reference evidence="10" key="1">
    <citation type="submission" date="2017-01" db="EMBL/GenBank/DDBJ databases">
        <title>Comparative genomics of anhydrobiosis in the tardigrade Hypsibius dujardini.</title>
        <authorList>
            <person name="Yoshida Y."/>
            <person name="Koutsovoulos G."/>
            <person name="Laetsch D."/>
            <person name="Stevens L."/>
            <person name="Kumar S."/>
            <person name="Horikawa D."/>
            <person name="Ishino K."/>
            <person name="Komine S."/>
            <person name="Tomita M."/>
            <person name="Blaxter M."/>
            <person name="Arakawa K."/>
        </authorList>
    </citation>
    <scope>NUCLEOTIDE SEQUENCE [LARGE SCALE GENOMIC DNA]</scope>
    <source>
        <strain evidence="10">Z151</strain>
    </source>
</reference>
<keyword evidence="7" id="KW-0325">Glycoprotein</keyword>
<protein>
    <submittedName>
        <fullName evidence="9">Uncharacterized protein</fullName>
    </submittedName>
</protein>
<feature type="transmembrane region" description="Helical" evidence="8">
    <location>
        <begin position="170"/>
        <end position="191"/>
    </location>
</feature>
<dbReference type="Proteomes" id="UP000192578">
    <property type="component" value="Unassembled WGS sequence"/>
</dbReference>
<comment type="subcellular location">
    <subcellularLocation>
        <location evidence="1">Cell membrane</location>
        <topology evidence="1">Multi-pass membrane protein</topology>
    </subcellularLocation>
</comment>
<keyword evidence="6" id="KW-0675">Receptor</keyword>
<keyword evidence="2" id="KW-1003">Cell membrane</keyword>
<evidence type="ECO:0000256" key="8">
    <source>
        <dbReference type="SAM" id="Phobius"/>
    </source>
</evidence>
<dbReference type="PANTHER" id="PTHR42643">
    <property type="entry name" value="IONOTROPIC RECEPTOR 20A-RELATED"/>
    <property type="match status" value="1"/>
</dbReference>
<feature type="transmembrane region" description="Helical" evidence="8">
    <location>
        <begin position="91"/>
        <end position="121"/>
    </location>
</feature>
<comment type="caution">
    <text evidence="9">The sequence shown here is derived from an EMBL/GenBank/DDBJ whole genome shotgun (WGS) entry which is preliminary data.</text>
</comment>
<evidence type="ECO:0000256" key="1">
    <source>
        <dbReference type="ARBA" id="ARBA00004651"/>
    </source>
</evidence>
<name>A0A9X6NQP6_HYPEX</name>
<dbReference type="GO" id="GO:0005886">
    <property type="term" value="C:plasma membrane"/>
    <property type="evidence" value="ECO:0007669"/>
    <property type="project" value="UniProtKB-SubCell"/>
</dbReference>
<keyword evidence="4 8" id="KW-1133">Transmembrane helix</keyword>
<dbReference type="InterPro" id="IPR052192">
    <property type="entry name" value="Insect_Ionotropic_Sensory_Rcpt"/>
</dbReference>
<feature type="transmembrane region" description="Helical" evidence="8">
    <location>
        <begin position="133"/>
        <end position="150"/>
    </location>
</feature>